<dbReference type="AlphaFoldDB" id="A0A4R0KPD2"/>
<dbReference type="InterPro" id="IPR022062">
    <property type="entry name" value="DUF3618"/>
</dbReference>
<dbReference type="Proteomes" id="UP000291144">
    <property type="component" value="Unassembled WGS sequence"/>
</dbReference>
<sequence>MAEDPQALRRDIEETRRQLTGDVDALADKVSPRQIVHRRTDAARNRLSMMRHRVMGTSDHAKHAAESSAHEAVSSVQEVGSRIGDAVGSAPAEAKERTRGAPLAAGMVAFAAGWVIAAALPPTVKERELAARAKETAAEPLKDRAGEVAQDLKENLREPAQKAVDHVRQSATEATEQVKDETRSATADVKDQTQHSADSVRQQT</sequence>
<dbReference type="Pfam" id="PF12277">
    <property type="entry name" value="DUF3618"/>
    <property type="match status" value="1"/>
</dbReference>
<comment type="caution">
    <text evidence="2">The sequence shown here is derived from an EMBL/GenBank/DDBJ whole genome shotgun (WGS) entry which is preliminary data.</text>
</comment>
<dbReference type="OrthoDB" id="3218417at2"/>
<feature type="compositionally biased region" description="Polar residues" evidence="1">
    <location>
        <begin position="194"/>
        <end position="204"/>
    </location>
</feature>
<gene>
    <name evidence="2" type="ORF">E0H73_30845</name>
</gene>
<accession>A0A4R0KPD2</accession>
<evidence type="ECO:0000256" key="1">
    <source>
        <dbReference type="SAM" id="MobiDB-lite"/>
    </source>
</evidence>
<proteinExistence type="predicted"/>
<dbReference type="EMBL" id="SJKB01000010">
    <property type="protein sequence ID" value="TCC57755.1"/>
    <property type="molecule type" value="Genomic_DNA"/>
</dbReference>
<evidence type="ECO:0000313" key="2">
    <source>
        <dbReference type="EMBL" id="TCC57755.1"/>
    </source>
</evidence>
<keyword evidence="3" id="KW-1185">Reference proteome</keyword>
<dbReference type="RefSeq" id="WP_131362124.1">
    <property type="nucleotide sequence ID" value="NZ_SJKB01000010.1"/>
</dbReference>
<organism evidence="2 3">
    <name type="scientific">Kribbella pittospori</name>
    <dbReference type="NCBI Taxonomy" id="722689"/>
    <lineage>
        <taxon>Bacteria</taxon>
        <taxon>Bacillati</taxon>
        <taxon>Actinomycetota</taxon>
        <taxon>Actinomycetes</taxon>
        <taxon>Propionibacteriales</taxon>
        <taxon>Kribbellaceae</taxon>
        <taxon>Kribbella</taxon>
    </lineage>
</organism>
<feature type="compositionally biased region" description="Basic and acidic residues" evidence="1">
    <location>
        <begin position="134"/>
        <end position="168"/>
    </location>
</feature>
<feature type="region of interest" description="Disordered" evidence="1">
    <location>
        <begin position="134"/>
        <end position="204"/>
    </location>
</feature>
<protein>
    <submittedName>
        <fullName evidence="2">DUF3618 domain-containing protein</fullName>
    </submittedName>
</protein>
<reference evidence="2 3" key="1">
    <citation type="submission" date="2019-02" db="EMBL/GenBank/DDBJ databases">
        <title>Kribbella capetownensis sp. nov. and Kribbella speibonae sp. nov., isolated from soil.</title>
        <authorList>
            <person name="Curtis S.M."/>
            <person name="Norton I."/>
            <person name="Everest G.J."/>
            <person name="Meyers P.R."/>
        </authorList>
    </citation>
    <scope>NUCLEOTIDE SEQUENCE [LARGE SCALE GENOMIC DNA]</scope>
    <source>
        <strain evidence="2 3">NRRL B-24813</strain>
    </source>
</reference>
<evidence type="ECO:0000313" key="3">
    <source>
        <dbReference type="Proteomes" id="UP000291144"/>
    </source>
</evidence>
<feature type="compositionally biased region" description="Basic and acidic residues" evidence="1">
    <location>
        <begin position="176"/>
        <end position="193"/>
    </location>
</feature>
<name>A0A4R0KPD2_9ACTN</name>
<dbReference type="Gene3D" id="1.10.287.700">
    <property type="entry name" value="Helix hairpin bin"/>
    <property type="match status" value="1"/>
</dbReference>